<accession>A0A481Z8X6</accession>
<dbReference type="PROSITE" id="PS50142">
    <property type="entry name" value="RNASE_3_2"/>
    <property type="match status" value="1"/>
</dbReference>
<dbReference type="SMART" id="SM00535">
    <property type="entry name" value="RIBOc"/>
    <property type="match status" value="1"/>
</dbReference>
<name>A0A481Z8X6_9VIRU</name>
<reference evidence="2" key="1">
    <citation type="journal article" date="2019" name="MBio">
        <title>Virus Genomes from Deep Sea Sediments Expand the Ocean Megavirome and Support Independent Origins of Viral Gigantism.</title>
        <authorList>
            <person name="Backstrom D."/>
            <person name="Yutin N."/>
            <person name="Jorgensen S.L."/>
            <person name="Dharamshi J."/>
            <person name="Homa F."/>
            <person name="Zaremba-Niedwiedzka K."/>
            <person name="Spang A."/>
            <person name="Wolf Y.I."/>
            <person name="Koonin E.V."/>
            <person name="Ettema T.J."/>
        </authorList>
    </citation>
    <scope>NUCLEOTIDE SEQUENCE</scope>
</reference>
<dbReference type="SUPFAM" id="SSF69065">
    <property type="entry name" value="RNase III domain-like"/>
    <property type="match status" value="1"/>
</dbReference>
<dbReference type="GO" id="GO:0004525">
    <property type="term" value="F:ribonuclease III activity"/>
    <property type="evidence" value="ECO:0007669"/>
    <property type="project" value="InterPro"/>
</dbReference>
<evidence type="ECO:0000259" key="1">
    <source>
        <dbReference type="PROSITE" id="PS50142"/>
    </source>
</evidence>
<dbReference type="InterPro" id="IPR036389">
    <property type="entry name" value="RNase_III_sf"/>
</dbReference>
<dbReference type="Gene3D" id="3.40.50.150">
    <property type="entry name" value="Vaccinia Virus protein VP39"/>
    <property type="match status" value="1"/>
</dbReference>
<dbReference type="InterPro" id="IPR029063">
    <property type="entry name" value="SAM-dependent_MTases_sf"/>
</dbReference>
<protein>
    <submittedName>
        <fullName evidence="2">Ribonuclease III</fullName>
    </submittedName>
</protein>
<feature type="domain" description="RNase III" evidence="1">
    <location>
        <begin position="238"/>
        <end position="330"/>
    </location>
</feature>
<dbReference type="SUPFAM" id="SSF53335">
    <property type="entry name" value="S-adenosyl-L-methionine-dependent methyltransferases"/>
    <property type="match status" value="1"/>
</dbReference>
<sequence length="564" mass="64252">MTSHNRADQITQMIVDKMKQQKLVPFGVFDATSGIGGNTLSFLENPAVQWVVSYEFRPERRDMLKRNVAMYNLAKKSFVPDGPFQGVPEKYKGVVLYLDPPWLPEHIKGHESKKEDYLLSGIKIGNFTLEQWIQSCKHCAMVVMRVPPGYRLGQIPGFDITSQLLKNSLVIFATPRKQLTPLPSLTPITKSVLSPEESRWRKGLRNFLRETLKSILPKEEHREQMLSNKAMDTWAVCFTHESYDPNVGKNYEELELVGDHAMEYNFIKYLYLTIPGVTRSEMSELKSKYISKSFQAREGKKMGLDKWVKIRGVKTIHVSEDLLESFFGGLNIIGDKVFKFGAGDGLCYNMITKIFENIQIDRTPVTYIQIPGYMFWLPRRKVTAKGKSKTQIKELFEKLHWGVAVESSQEGPGDTVTATVSLTQEAMGSLRSLNVNVTTPTLAIESGQTKKVAFENAYIVALENIRKMGITDDWVQQYRGVKELANPELIPYIVPAQNRLHREGFVGFYFKKTQSVKKGNYIELIGIKPDKMLEVLEITDGPIETDIDGKREVLQKYAEDINII</sequence>
<dbReference type="InterPro" id="IPR000999">
    <property type="entry name" value="RNase_III_dom"/>
</dbReference>
<evidence type="ECO:0000313" key="2">
    <source>
        <dbReference type="EMBL" id="QBK91590.1"/>
    </source>
</evidence>
<dbReference type="Pfam" id="PF00636">
    <property type="entry name" value="Ribonuclease_3"/>
    <property type="match status" value="1"/>
</dbReference>
<dbReference type="GO" id="GO:0006396">
    <property type="term" value="P:RNA processing"/>
    <property type="evidence" value="ECO:0007669"/>
    <property type="project" value="InterPro"/>
</dbReference>
<dbReference type="CDD" id="cd00593">
    <property type="entry name" value="RIBOc"/>
    <property type="match status" value="1"/>
</dbReference>
<organism evidence="2">
    <name type="scientific">Pithovirus LCPAC302</name>
    <dbReference type="NCBI Taxonomy" id="2506593"/>
    <lineage>
        <taxon>Viruses</taxon>
        <taxon>Pithoviruses</taxon>
    </lineage>
</organism>
<dbReference type="EMBL" id="MK500550">
    <property type="protein sequence ID" value="QBK91590.1"/>
    <property type="molecule type" value="Genomic_DNA"/>
</dbReference>
<dbReference type="Gene3D" id="1.10.1520.10">
    <property type="entry name" value="Ribonuclease III domain"/>
    <property type="match status" value="1"/>
</dbReference>
<proteinExistence type="predicted"/>
<gene>
    <name evidence="2" type="ORF">LCPAC302_02100</name>
</gene>